<sequence>MAGRYRVTDRAAGPAAADGLRLVAVDAETGGRVLLEGVELPEVLVPELAGSVDFPGSRWLDPEPVLAVAAEALAAVPEHPRLRQSFAVLAEDGVVWVAVELPGGAPLTELLAEGPLEPYRVAELAADLVAALGAVHLTGRAHGGVLAERVHVYEDGAALLGGPVLGAVEEALARELGGPDGRRWGLARTGLVGARAERWPPELLAEQGAVAGPPADLWALGVLLHRLLTGQGPFPEQAPPELYAAVRAGQRLDSAPCGPLRPLVDGLLVPQPGQRWTAAQARQWLTGMLAGAPEPYRVEPEHEVLPVLRPSWPLVVRRRRGARAVGPEHARHARAAARRPSPLLPLLLVGGVLVAMVAAMAAVVLLNG</sequence>
<reference evidence="9 10" key="1">
    <citation type="submission" date="2018-03" db="EMBL/GenBank/DDBJ databases">
        <title>Bioinformatic expansion and discovery of thiopeptide antibiotics.</title>
        <authorList>
            <person name="Schwalen C.J."/>
            <person name="Hudson G.A."/>
            <person name="Mitchell D.A."/>
        </authorList>
    </citation>
    <scope>NUCLEOTIDE SEQUENCE [LARGE SCALE GENOMIC DNA]</scope>
    <source>
        <strain evidence="9 10">ATCC 21389</strain>
    </source>
</reference>
<keyword evidence="3" id="KW-0808">Transferase</keyword>
<dbReference type="Gene3D" id="1.10.510.10">
    <property type="entry name" value="Transferase(Phosphotransferase) domain 1"/>
    <property type="match status" value="1"/>
</dbReference>
<evidence type="ECO:0000256" key="4">
    <source>
        <dbReference type="ARBA" id="ARBA00022741"/>
    </source>
</evidence>
<keyword evidence="7" id="KW-0812">Transmembrane</keyword>
<keyword evidence="7" id="KW-0472">Membrane</keyword>
<dbReference type="PANTHER" id="PTHR43289:SF6">
    <property type="entry name" value="SERINE_THREONINE-PROTEIN KINASE NEKL-3"/>
    <property type="match status" value="1"/>
</dbReference>
<gene>
    <name evidence="9" type="ORF">C7C46_17265</name>
</gene>
<name>A0A2V4P561_9ACTN</name>
<evidence type="ECO:0000313" key="9">
    <source>
        <dbReference type="EMBL" id="PYC78081.1"/>
    </source>
</evidence>
<dbReference type="GO" id="GO:0005524">
    <property type="term" value="F:ATP binding"/>
    <property type="evidence" value="ECO:0007669"/>
    <property type="project" value="UniProtKB-KW"/>
</dbReference>
<dbReference type="InterPro" id="IPR000719">
    <property type="entry name" value="Prot_kinase_dom"/>
</dbReference>
<dbReference type="SMART" id="SM00220">
    <property type="entry name" value="S_TKc"/>
    <property type="match status" value="1"/>
</dbReference>
<feature type="transmembrane region" description="Helical" evidence="7">
    <location>
        <begin position="343"/>
        <end position="366"/>
    </location>
</feature>
<keyword evidence="4" id="KW-0547">Nucleotide-binding</keyword>
<dbReference type="SUPFAM" id="SSF56112">
    <property type="entry name" value="Protein kinase-like (PK-like)"/>
    <property type="match status" value="1"/>
</dbReference>
<keyword evidence="2" id="KW-0723">Serine/threonine-protein kinase</keyword>
<dbReference type="PROSITE" id="PS50011">
    <property type="entry name" value="PROTEIN_KINASE_DOM"/>
    <property type="match status" value="1"/>
</dbReference>
<evidence type="ECO:0000256" key="5">
    <source>
        <dbReference type="ARBA" id="ARBA00022777"/>
    </source>
</evidence>
<organism evidence="9 10">
    <name type="scientific">Streptomyces tateyamensis</name>
    <dbReference type="NCBI Taxonomy" id="565073"/>
    <lineage>
        <taxon>Bacteria</taxon>
        <taxon>Bacillati</taxon>
        <taxon>Actinomycetota</taxon>
        <taxon>Actinomycetes</taxon>
        <taxon>Kitasatosporales</taxon>
        <taxon>Streptomycetaceae</taxon>
        <taxon>Streptomyces</taxon>
    </lineage>
</organism>
<evidence type="ECO:0000313" key="10">
    <source>
        <dbReference type="Proteomes" id="UP000248039"/>
    </source>
</evidence>
<keyword evidence="6" id="KW-0067">ATP-binding</keyword>
<accession>A0A2V4P561</accession>
<feature type="domain" description="Protein kinase" evidence="8">
    <location>
        <begin position="1"/>
        <end position="285"/>
    </location>
</feature>
<dbReference type="PANTHER" id="PTHR43289">
    <property type="entry name" value="MITOGEN-ACTIVATED PROTEIN KINASE KINASE KINASE 20-RELATED"/>
    <property type="match status" value="1"/>
</dbReference>
<comment type="caution">
    <text evidence="9">The sequence shown here is derived from an EMBL/GenBank/DDBJ whole genome shotgun (WGS) entry which is preliminary data.</text>
</comment>
<keyword evidence="10" id="KW-1185">Reference proteome</keyword>
<evidence type="ECO:0000256" key="2">
    <source>
        <dbReference type="ARBA" id="ARBA00022527"/>
    </source>
</evidence>
<keyword evidence="7" id="KW-1133">Transmembrane helix</keyword>
<dbReference type="GO" id="GO:0004674">
    <property type="term" value="F:protein serine/threonine kinase activity"/>
    <property type="evidence" value="ECO:0007669"/>
    <property type="project" value="UniProtKB-KW"/>
</dbReference>
<dbReference type="AlphaFoldDB" id="A0A2V4P561"/>
<evidence type="ECO:0000256" key="3">
    <source>
        <dbReference type="ARBA" id="ARBA00022679"/>
    </source>
</evidence>
<dbReference type="InterPro" id="IPR011009">
    <property type="entry name" value="Kinase-like_dom_sf"/>
</dbReference>
<keyword evidence="5" id="KW-0418">Kinase</keyword>
<dbReference type="Proteomes" id="UP000248039">
    <property type="component" value="Unassembled WGS sequence"/>
</dbReference>
<proteinExistence type="predicted"/>
<evidence type="ECO:0000259" key="8">
    <source>
        <dbReference type="PROSITE" id="PS50011"/>
    </source>
</evidence>
<dbReference type="EMBL" id="PYBW01000053">
    <property type="protein sequence ID" value="PYC78081.1"/>
    <property type="molecule type" value="Genomic_DNA"/>
</dbReference>
<protein>
    <recommendedName>
        <fullName evidence="1">non-specific serine/threonine protein kinase</fullName>
        <ecNumber evidence="1">2.7.11.1</ecNumber>
    </recommendedName>
</protein>
<dbReference type="EC" id="2.7.11.1" evidence="1"/>
<evidence type="ECO:0000256" key="6">
    <source>
        <dbReference type="ARBA" id="ARBA00022840"/>
    </source>
</evidence>
<evidence type="ECO:0000256" key="7">
    <source>
        <dbReference type="SAM" id="Phobius"/>
    </source>
</evidence>
<evidence type="ECO:0000256" key="1">
    <source>
        <dbReference type="ARBA" id="ARBA00012513"/>
    </source>
</evidence>